<dbReference type="Proteomes" id="UP001052739">
    <property type="component" value="Unassembled WGS sequence"/>
</dbReference>
<dbReference type="Pfam" id="PF20088">
    <property type="entry name" value="DUF6480"/>
    <property type="match status" value="1"/>
</dbReference>
<feature type="compositionally biased region" description="Low complexity" evidence="1">
    <location>
        <begin position="22"/>
        <end position="33"/>
    </location>
</feature>
<dbReference type="InterPro" id="IPR045512">
    <property type="entry name" value="DUF6480"/>
</dbReference>
<evidence type="ECO:0000256" key="1">
    <source>
        <dbReference type="SAM" id="MobiDB-lite"/>
    </source>
</evidence>
<name>A0ABQ3PRP7_9ACTN</name>
<sequence>MRDGIVLLRDDHRTEEAREDASGSPSTSPAPTSDEGPRTVAGRPRGDPTAPPPREMDTMTTPSNPDPAPRVTPGDPTPGAVGGVPPGETPPAESGTGTGPYRPLRRGWAAGPLLIVGLLVVAFALFFLVYAIVLATG</sequence>
<dbReference type="EMBL" id="BNDW01000117">
    <property type="protein sequence ID" value="GHI27664.1"/>
    <property type="molecule type" value="Genomic_DNA"/>
</dbReference>
<reference evidence="3" key="1">
    <citation type="submission" date="2024-05" db="EMBL/GenBank/DDBJ databases">
        <title>Whole genome shotgun sequence of Streptomyces hydrogenans NBRC 13475.</title>
        <authorList>
            <person name="Komaki H."/>
            <person name="Tamura T."/>
        </authorList>
    </citation>
    <scope>NUCLEOTIDE SEQUENCE</scope>
    <source>
        <strain evidence="3">NBRC 13475</strain>
    </source>
</reference>
<keyword evidence="4" id="KW-1185">Reference proteome</keyword>
<keyword evidence="2" id="KW-0472">Membrane</keyword>
<evidence type="ECO:0000256" key="2">
    <source>
        <dbReference type="SAM" id="Phobius"/>
    </source>
</evidence>
<feature type="compositionally biased region" description="Basic and acidic residues" evidence="1">
    <location>
        <begin position="1"/>
        <end position="21"/>
    </location>
</feature>
<evidence type="ECO:0000313" key="4">
    <source>
        <dbReference type="Proteomes" id="UP001052739"/>
    </source>
</evidence>
<organism evidence="3 4">
    <name type="scientific">Streptomyces hydrogenans</name>
    <dbReference type="NCBI Taxonomy" id="1873719"/>
    <lineage>
        <taxon>Bacteria</taxon>
        <taxon>Bacillati</taxon>
        <taxon>Actinomycetota</taxon>
        <taxon>Actinomycetes</taxon>
        <taxon>Kitasatosporales</taxon>
        <taxon>Streptomycetaceae</taxon>
        <taxon>Streptomyces</taxon>
    </lineage>
</organism>
<keyword evidence="2" id="KW-0812">Transmembrane</keyword>
<evidence type="ECO:0000313" key="3">
    <source>
        <dbReference type="EMBL" id="GHI27664.1"/>
    </source>
</evidence>
<accession>A0ABQ3PRP7</accession>
<keyword evidence="2" id="KW-1133">Transmembrane helix</keyword>
<feature type="region of interest" description="Disordered" evidence="1">
    <location>
        <begin position="1"/>
        <end position="102"/>
    </location>
</feature>
<comment type="caution">
    <text evidence="3">The sequence shown here is derived from an EMBL/GenBank/DDBJ whole genome shotgun (WGS) entry which is preliminary data.</text>
</comment>
<gene>
    <name evidence="3" type="ORF">Shyd_90350</name>
</gene>
<proteinExistence type="predicted"/>
<feature type="transmembrane region" description="Helical" evidence="2">
    <location>
        <begin position="112"/>
        <end position="133"/>
    </location>
</feature>
<protein>
    <submittedName>
        <fullName evidence="3">Uncharacterized protein</fullName>
    </submittedName>
</protein>